<keyword evidence="16" id="KW-0479">Metal-binding</keyword>
<evidence type="ECO:0000256" key="16">
    <source>
        <dbReference type="HAMAP-Rule" id="MF_01274"/>
    </source>
</evidence>
<dbReference type="InterPro" id="IPR004619">
    <property type="entry name" value="Type_III_PanK"/>
</dbReference>
<comment type="cofactor">
    <cofactor evidence="16">
        <name>NH4(+)</name>
        <dbReference type="ChEBI" id="CHEBI:28938"/>
    </cofactor>
    <cofactor evidence="16">
        <name>K(+)</name>
        <dbReference type="ChEBI" id="CHEBI:29103"/>
    </cofactor>
    <text evidence="16">A monovalent cation. Ammonium or potassium.</text>
</comment>
<feature type="binding site" evidence="16">
    <location>
        <begin position="6"/>
        <end position="13"/>
    </location>
    <ligand>
        <name>ATP</name>
        <dbReference type="ChEBI" id="CHEBI:30616"/>
    </ligand>
</feature>
<dbReference type="NCBIfam" id="TIGR00671">
    <property type="entry name" value="baf"/>
    <property type="match status" value="1"/>
</dbReference>
<keyword evidence="11 16" id="KW-0067">ATP-binding</keyword>
<dbReference type="GO" id="GO:0005737">
    <property type="term" value="C:cytoplasm"/>
    <property type="evidence" value="ECO:0007669"/>
    <property type="project" value="UniProtKB-SubCell"/>
</dbReference>
<gene>
    <name evidence="16" type="primary">coaX</name>
    <name evidence="17" type="ORF">OCV57_07260</name>
</gene>
<dbReference type="GO" id="GO:0005524">
    <property type="term" value="F:ATP binding"/>
    <property type="evidence" value="ECO:0007669"/>
    <property type="project" value="UniProtKB-UniRule"/>
</dbReference>
<dbReference type="PANTHER" id="PTHR34265:SF1">
    <property type="entry name" value="TYPE III PANTOTHENATE KINASE"/>
    <property type="match status" value="1"/>
</dbReference>
<feature type="active site" description="Proton acceptor" evidence="16">
    <location>
        <position position="109"/>
    </location>
</feature>
<keyword evidence="8 16" id="KW-0808">Transferase</keyword>
<comment type="function">
    <text evidence="16">Catalyzes the phosphorylation of pantothenate (Pan), the first step in CoA biosynthesis.</text>
</comment>
<protein>
    <recommendedName>
        <fullName evidence="15 16">Type III pantothenate kinase</fullName>
        <ecNumber evidence="6 16">2.7.1.33</ecNumber>
    </recommendedName>
    <alternativeName>
        <fullName evidence="16">PanK-III</fullName>
    </alternativeName>
    <alternativeName>
        <fullName evidence="16">Pantothenic acid kinase</fullName>
    </alternativeName>
</protein>
<dbReference type="AlphaFoldDB" id="A0AAE3LHI8"/>
<accession>A0AAE3LHI8</accession>
<dbReference type="HAMAP" id="MF_01274">
    <property type="entry name" value="Pantothen_kinase_3"/>
    <property type="match status" value="1"/>
</dbReference>
<evidence type="ECO:0000256" key="11">
    <source>
        <dbReference type="ARBA" id="ARBA00022840"/>
    </source>
</evidence>
<feature type="binding site" evidence="16">
    <location>
        <position position="132"/>
    </location>
    <ligand>
        <name>ATP</name>
        <dbReference type="ChEBI" id="CHEBI:30616"/>
    </ligand>
</feature>
<dbReference type="GO" id="GO:0004594">
    <property type="term" value="F:pantothenate kinase activity"/>
    <property type="evidence" value="ECO:0007669"/>
    <property type="project" value="UniProtKB-UniRule"/>
</dbReference>
<evidence type="ECO:0000256" key="4">
    <source>
        <dbReference type="ARBA" id="ARBA00005225"/>
    </source>
</evidence>
<dbReference type="CDD" id="cd24015">
    <property type="entry name" value="ASKHA_NBD_PanK-III"/>
    <property type="match status" value="1"/>
</dbReference>
<dbReference type="GO" id="GO:0046872">
    <property type="term" value="F:metal ion binding"/>
    <property type="evidence" value="ECO:0007669"/>
    <property type="project" value="UniProtKB-KW"/>
</dbReference>
<comment type="subcellular location">
    <subcellularLocation>
        <location evidence="3 16">Cytoplasm</location>
    </subcellularLocation>
</comment>
<comment type="cofactor">
    <cofactor evidence="2">
        <name>K(+)</name>
        <dbReference type="ChEBI" id="CHEBI:29103"/>
    </cofactor>
</comment>
<comment type="caution">
    <text evidence="16">Lacks conserved residue(s) required for the propagation of feature annotation.</text>
</comment>
<evidence type="ECO:0000256" key="14">
    <source>
        <dbReference type="ARBA" id="ARBA00038036"/>
    </source>
</evidence>
<dbReference type="SUPFAM" id="SSF53067">
    <property type="entry name" value="Actin-like ATPase domain"/>
    <property type="match status" value="2"/>
</dbReference>
<dbReference type="GO" id="GO:0015937">
    <property type="term" value="P:coenzyme A biosynthetic process"/>
    <property type="evidence" value="ECO:0007669"/>
    <property type="project" value="UniProtKB-UniRule"/>
</dbReference>
<evidence type="ECO:0000256" key="1">
    <source>
        <dbReference type="ARBA" id="ARBA00001206"/>
    </source>
</evidence>
<keyword evidence="12 16" id="KW-0630">Potassium</keyword>
<keyword evidence="10 16" id="KW-0418">Kinase</keyword>
<evidence type="ECO:0000313" key="18">
    <source>
        <dbReference type="Proteomes" id="UP001208131"/>
    </source>
</evidence>
<keyword evidence="7 16" id="KW-0963">Cytoplasm</keyword>
<evidence type="ECO:0000256" key="15">
    <source>
        <dbReference type="ARBA" id="ARBA00040883"/>
    </source>
</evidence>
<dbReference type="InterPro" id="IPR043129">
    <property type="entry name" value="ATPase_NBD"/>
</dbReference>
<evidence type="ECO:0000256" key="7">
    <source>
        <dbReference type="ARBA" id="ARBA00022490"/>
    </source>
</evidence>
<keyword evidence="18" id="KW-1185">Reference proteome</keyword>
<dbReference type="EMBL" id="JAOQJZ010000006">
    <property type="protein sequence ID" value="MCU6705719.1"/>
    <property type="molecule type" value="Genomic_DNA"/>
</dbReference>
<dbReference type="Gene3D" id="3.30.420.40">
    <property type="match status" value="2"/>
</dbReference>
<feature type="binding site" evidence="16">
    <location>
        <position position="184"/>
    </location>
    <ligand>
        <name>substrate</name>
    </ligand>
</feature>
<evidence type="ECO:0000256" key="12">
    <source>
        <dbReference type="ARBA" id="ARBA00022958"/>
    </source>
</evidence>
<evidence type="ECO:0000256" key="6">
    <source>
        <dbReference type="ARBA" id="ARBA00012102"/>
    </source>
</evidence>
<comment type="caution">
    <text evidence="17">The sequence shown here is derived from an EMBL/GenBank/DDBJ whole genome shotgun (WGS) entry which is preliminary data.</text>
</comment>
<evidence type="ECO:0000256" key="2">
    <source>
        <dbReference type="ARBA" id="ARBA00001958"/>
    </source>
</evidence>
<evidence type="ECO:0000256" key="13">
    <source>
        <dbReference type="ARBA" id="ARBA00022993"/>
    </source>
</evidence>
<sequence>MVLAVDIGNTNIVMGCFESDKILFVERLSTNQQSTALEYAIMLKNILEIHSIDINDFKGGIISSVVPSVTLTMKEAMERLIKKRIMVVGPGIKTGLKINLDNPAQLGSDRVADAVAAINLYPVPIIMIDMGTATTVSVIDKEKNFIGGMIIPGLRTSLDSLSGKASQLPFISLVPPKKVIGTNTIDCMKSGIIHSNAASIDGVIERIENELGEKCTVVSTGGVAKIIVPYCKRDIVIDDELLLKGLMIIYNKNKQ</sequence>
<dbReference type="PANTHER" id="PTHR34265">
    <property type="entry name" value="TYPE III PANTOTHENATE KINASE"/>
    <property type="match status" value="1"/>
</dbReference>
<evidence type="ECO:0000256" key="8">
    <source>
        <dbReference type="ARBA" id="ARBA00022679"/>
    </source>
</evidence>
<name>A0AAE3LHI8_9FIRM</name>
<dbReference type="Proteomes" id="UP001208131">
    <property type="component" value="Unassembled WGS sequence"/>
</dbReference>
<dbReference type="EC" id="2.7.1.33" evidence="6 16"/>
<evidence type="ECO:0000256" key="10">
    <source>
        <dbReference type="ARBA" id="ARBA00022777"/>
    </source>
</evidence>
<comment type="pathway">
    <text evidence="4 16">Cofactor biosynthesis; coenzyme A biosynthesis; CoA from (R)-pantothenate: step 1/5.</text>
</comment>
<keyword evidence="9 16" id="KW-0547">Nucleotide-binding</keyword>
<reference evidence="17 18" key="1">
    <citation type="journal article" date="2021" name="ISME Commun">
        <title>Automated analysis of genomic sequences facilitates high-throughput and comprehensive description of bacteria.</title>
        <authorList>
            <person name="Hitch T.C.A."/>
        </authorList>
    </citation>
    <scope>NUCLEOTIDE SEQUENCE [LARGE SCALE GENOMIC DNA]</scope>
    <source>
        <strain evidence="17 18">Sanger_31</strain>
    </source>
</reference>
<evidence type="ECO:0000256" key="3">
    <source>
        <dbReference type="ARBA" id="ARBA00004496"/>
    </source>
</evidence>
<comment type="similarity">
    <text evidence="14 16">Belongs to the type III pantothenate kinase family.</text>
</comment>
<evidence type="ECO:0000313" key="17">
    <source>
        <dbReference type="EMBL" id="MCU6705719.1"/>
    </source>
</evidence>
<keyword evidence="13 16" id="KW-0173">Coenzyme A biosynthesis</keyword>
<feature type="binding site" evidence="16">
    <location>
        <position position="129"/>
    </location>
    <ligand>
        <name>K(+)</name>
        <dbReference type="ChEBI" id="CHEBI:29103"/>
    </ligand>
</feature>
<evidence type="ECO:0000256" key="9">
    <source>
        <dbReference type="ARBA" id="ARBA00022741"/>
    </source>
</evidence>
<comment type="subunit">
    <text evidence="5 16">Homodimer.</text>
</comment>
<comment type="catalytic activity">
    <reaction evidence="1 16">
        <text>(R)-pantothenate + ATP = (R)-4'-phosphopantothenate + ADP + H(+)</text>
        <dbReference type="Rhea" id="RHEA:16373"/>
        <dbReference type="ChEBI" id="CHEBI:10986"/>
        <dbReference type="ChEBI" id="CHEBI:15378"/>
        <dbReference type="ChEBI" id="CHEBI:29032"/>
        <dbReference type="ChEBI" id="CHEBI:30616"/>
        <dbReference type="ChEBI" id="CHEBI:456216"/>
        <dbReference type="EC" id="2.7.1.33"/>
    </reaction>
</comment>
<proteinExistence type="inferred from homology"/>
<evidence type="ECO:0000256" key="5">
    <source>
        <dbReference type="ARBA" id="ARBA00011738"/>
    </source>
</evidence>
<feature type="binding site" evidence="16">
    <location>
        <begin position="107"/>
        <end position="110"/>
    </location>
    <ligand>
        <name>substrate</name>
    </ligand>
</feature>
<organism evidence="17 18">
    <name type="scientific">Hominimerdicola aceti</name>
    <dbReference type="NCBI Taxonomy" id="2981726"/>
    <lineage>
        <taxon>Bacteria</taxon>
        <taxon>Bacillati</taxon>
        <taxon>Bacillota</taxon>
        <taxon>Clostridia</taxon>
        <taxon>Eubacteriales</taxon>
        <taxon>Oscillospiraceae</taxon>
        <taxon>Hominimerdicola</taxon>
    </lineage>
</organism>
<dbReference type="RefSeq" id="WP_267300997.1">
    <property type="nucleotide sequence ID" value="NZ_JAOQJZ010000006.1"/>
</dbReference>
<dbReference type="NCBIfam" id="NF009855">
    <property type="entry name" value="PRK13321.1"/>
    <property type="match status" value="1"/>
</dbReference>
<dbReference type="Pfam" id="PF03309">
    <property type="entry name" value="Pan_kinase"/>
    <property type="match status" value="1"/>
</dbReference>